<dbReference type="EMBL" id="QGGW01000001">
    <property type="protein sequence ID" value="PWK62467.1"/>
    <property type="molecule type" value="Genomic_DNA"/>
</dbReference>
<keyword evidence="3" id="KW-1185">Reference proteome</keyword>
<sequence>MRGPIRMTWRRSREATQATVLSLALIIVFLLSIAHDEIVEALVAQGWLQAGLAERAEIVLGFFLFVIWGALTVALVDLFRKSAQRGGRSGQGGGA</sequence>
<keyword evidence="1" id="KW-1133">Transmembrane helix</keyword>
<gene>
    <name evidence="2" type="ORF">C7455_101494</name>
</gene>
<evidence type="ECO:0000313" key="2">
    <source>
        <dbReference type="EMBL" id="PWK62467.1"/>
    </source>
</evidence>
<name>A0A316GMT7_9RHOB</name>
<proteinExistence type="predicted"/>
<organism evidence="2 3">
    <name type="scientific">Roseicyclus mahoneyensis</name>
    <dbReference type="NCBI Taxonomy" id="164332"/>
    <lineage>
        <taxon>Bacteria</taxon>
        <taxon>Pseudomonadati</taxon>
        <taxon>Pseudomonadota</taxon>
        <taxon>Alphaproteobacteria</taxon>
        <taxon>Rhodobacterales</taxon>
        <taxon>Roseobacteraceae</taxon>
        <taxon>Roseicyclus</taxon>
    </lineage>
</organism>
<evidence type="ECO:0000313" key="3">
    <source>
        <dbReference type="Proteomes" id="UP000245708"/>
    </source>
</evidence>
<keyword evidence="1" id="KW-0812">Transmembrane</keyword>
<accession>A0A316GMT7</accession>
<reference evidence="2 3" key="1">
    <citation type="submission" date="2018-05" db="EMBL/GenBank/DDBJ databases">
        <title>Genomic Encyclopedia of Type Strains, Phase IV (KMG-IV): sequencing the most valuable type-strain genomes for metagenomic binning, comparative biology and taxonomic classification.</title>
        <authorList>
            <person name="Goeker M."/>
        </authorList>
    </citation>
    <scope>NUCLEOTIDE SEQUENCE [LARGE SCALE GENOMIC DNA]</scope>
    <source>
        <strain evidence="2 3">DSM 16097</strain>
    </source>
</reference>
<dbReference type="AlphaFoldDB" id="A0A316GMT7"/>
<dbReference type="Proteomes" id="UP000245708">
    <property type="component" value="Unassembled WGS sequence"/>
</dbReference>
<comment type="caution">
    <text evidence="2">The sequence shown here is derived from an EMBL/GenBank/DDBJ whole genome shotgun (WGS) entry which is preliminary data.</text>
</comment>
<keyword evidence="1" id="KW-0472">Membrane</keyword>
<protein>
    <submittedName>
        <fullName evidence="2">Uncharacterized protein</fullName>
    </submittedName>
</protein>
<evidence type="ECO:0000256" key="1">
    <source>
        <dbReference type="SAM" id="Phobius"/>
    </source>
</evidence>
<feature type="transmembrane region" description="Helical" evidence="1">
    <location>
        <begin position="58"/>
        <end position="79"/>
    </location>
</feature>